<dbReference type="GO" id="GO:0005975">
    <property type="term" value="P:carbohydrate metabolic process"/>
    <property type="evidence" value="ECO:0007669"/>
    <property type="project" value="InterPro"/>
</dbReference>
<feature type="domain" description="NodB homology" evidence="7">
    <location>
        <begin position="38"/>
        <end position="228"/>
    </location>
</feature>
<feature type="chain" id="PRO_5040150647" evidence="6">
    <location>
        <begin position="25"/>
        <end position="280"/>
    </location>
</feature>
<proteinExistence type="predicted"/>
<dbReference type="Gene3D" id="3.20.20.370">
    <property type="entry name" value="Glycoside hydrolase/deacetylase"/>
    <property type="match status" value="1"/>
</dbReference>
<comment type="caution">
    <text evidence="8">The sequence shown here is derived from an EMBL/GenBank/DDBJ whole genome shotgun (WGS) entry which is preliminary data.</text>
</comment>
<dbReference type="Pfam" id="PF01522">
    <property type="entry name" value="Polysacc_deac_1"/>
    <property type="match status" value="1"/>
</dbReference>
<dbReference type="PANTHER" id="PTHR46471:SF2">
    <property type="entry name" value="CHITIN DEACETYLASE-RELATED"/>
    <property type="match status" value="1"/>
</dbReference>
<sequence>MCKSFIASLLAFLFILSPTVLVATITPGQIITNCAINGTAAITFDDGPSEACDDHFMLWTHELLDFLKDNGITATFFINGDNYNCIYDYADVILRIHEEGHQIGSHTWSHPDLTLVNQTEVFYQITSLEKALKKILGLVPKYLRPPYGSYNDEVINTIESLGYTIVLWNLDTIDSLGGSVEYGLEKYRTSDGPPSSHIVLDHDSHKLSCQQLGPQGIQIYLDKGFKLMSVAECIGETDSSLWYQYIGTPSDRDDTWTCSPGDIHKDSDGFTNSDFFIDED</sequence>
<dbReference type="EMBL" id="CAJVQA010002646">
    <property type="protein sequence ID" value="CAG8553795.1"/>
    <property type="molecule type" value="Genomic_DNA"/>
</dbReference>
<keyword evidence="9" id="KW-1185">Reference proteome</keyword>
<dbReference type="CDD" id="cd10951">
    <property type="entry name" value="CE4_ClCDA_like"/>
    <property type="match status" value="1"/>
</dbReference>
<dbReference type="AlphaFoldDB" id="A0A9N9FS59"/>
<organism evidence="8 9">
    <name type="scientific">Cetraspora pellucida</name>
    <dbReference type="NCBI Taxonomy" id="1433469"/>
    <lineage>
        <taxon>Eukaryota</taxon>
        <taxon>Fungi</taxon>
        <taxon>Fungi incertae sedis</taxon>
        <taxon>Mucoromycota</taxon>
        <taxon>Glomeromycotina</taxon>
        <taxon>Glomeromycetes</taxon>
        <taxon>Diversisporales</taxon>
        <taxon>Gigasporaceae</taxon>
        <taxon>Cetraspora</taxon>
    </lineage>
</organism>
<evidence type="ECO:0000256" key="6">
    <source>
        <dbReference type="SAM" id="SignalP"/>
    </source>
</evidence>
<evidence type="ECO:0000259" key="7">
    <source>
        <dbReference type="PROSITE" id="PS51677"/>
    </source>
</evidence>
<dbReference type="SUPFAM" id="SSF88713">
    <property type="entry name" value="Glycoside hydrolase/deacetylase"/>
    <property type="match status" value="1"/>
</dbReference>
<dbReference type="InterPro" id="IPR011330">
    <property type="entry name" value="Glyco_hydro/deAcase_b/a-brl"/>
</dbReference>
<feature type="signal peptide" evidence="6">
    <location>
        <begin position="1"/>
        <end position="24"/>
    </location>
</feature>
<dbReference type="PROSITE" id="PS51677">
    <property type="entry name" value="NODB"/>
    <property type="match status" value="1"/>
</dbReference>
<keyword evidence="3 6" id="KW-0732">Signal</keyword>
<keyword evidence="5" id="KW-0119">Carbohydrate metabolism</keyword>
<name>A0A9N9FS59_9GLOM</name>
<dbReference type="GO" id="GO:0016810">
    <property type="term" value="F:hydrolase activity, acting on carbon-nitrogen (but not peptide) bonds"/>
    <property type="evidence" value="ECO:0007669"/>
    <property type="project" value="InterPro"/>
</dbReference>
<evidence type="ECO:0000256" key="2">
    <source>
        <dbReference type="ARBA" id="ARBA00022723"/>
    </source>
</evidence>
<evidence type="ECO:0000313" key="9">
    <source>
        <dbReference type="Proteomes" id="UP000789759"/>
    </source>
</evidence>
<gene>
    <name evidence="8" type="ORF">CPELLU_LOCUS4877</name>
</gene>
<evidence type="ECO:0000256" key="3">
    <source>
        <dbReference type="ARBA" id="ARBA00022729"/>
    </source>
</evidence>
<evidence type="ECO:0000256" key="4">
    <source>
        <dbReference type="ARBA" id="ARBA00022801"/>
    </source>
</evidence>
<keyword evidence="4" id="KW-0378">Hydrolase</keyword>
<dbReference type="OrthoDB" id="2125469at2759"/>
<protein>
    <submittedName>
        <fullName evidence="8">8693_t:CDS:1</fullName>
    </submittedName>
</protein>
<evidence type="ECO:0000256" key="5">
    <source>
        <dbReference type="ARBA" id="ARBA00023277"/>
    </source>
</evidence>
<evidence type="ECO:0000313" key="8">
    <source>
        <dbReference type="EMBL" id="CAG8553795.1"/>
    </source>
</evidence>
<comment type="cofactor">
    <cofactor evidence="1">
        <name>Co(2+)</name>
        <dbReference type="ChEBI" id="CHEBI:48828"/>
    </cofactor>
</comment>
<dbReference type="PANTHER" id="PTHR46471">
    <property type="entry name" value="CHITIN DEACETYLASE"/>
    <property type="match status" value="1"/>
</dbReference>
<dbReference type="Proteomes" id="UP000789759">
    <property type="component" value="Unassembled WGS sequence"/>
</dbReference>
<keyword evidence="2" id="KW-0479">Metal-binding</keyword>
<evidence type="ECO:0000256" key="1">
    <source>
        <dbReference type="ARBA" id="ARBA00001941"/>
    </source>
</evidence>
<accession>A0A9N9FS59</accession>
<reference evidence="8" key="1">
    <citation type="submission" date="2021-06" db="EMBL/GenBank/DDBJ databases">
        <authorList>
            <person name="Kallberg Y."/>
            <person name="Tangrot J."/>
            <person name="Rosling A."/>
        </authorList>
    </citation>
    <scope>NUCLEOTIDE SEQUENCE</scope>
    <source>
        <strain evidence="8">FL966</strain>
    </source>
</reference>
<dbReference type="InterPro" id="IPR002509">
    <property type="entry name" value="NODB_dom"/>
</dbReference>